<organism evidence="2 3">
    <name type="scientific">Arthrobacter phage vB_ArtM-ArV1</name>
    <dbReference type="NCBI Taxonomy" id="1566993"/>
    <lineage>
        <taxon>Viruses</taxon>
        <taxon>Duplodnaviria</taxon>
        <taxon>Heunggongvirae</taxon>
        <taxon>Uroviricota</taxon>
        <taxon>Caudoviricetes</taxon>
        <taxon>Klausavirus</taxon>
        <taxon>Klausavirus ArV1</taxon>
    </lineage>
</organism>
<feature type="compositionally biased region" description="Polar residues" evidence="1">
    <location>
        <begin position="78"/>
        <end position="91"/>
    </location>
</feature>
<dbReference type="GeneID" id="23680855"/>
<name>A0A0A7HAK8_9CAUD</name>
<evidence type="ECO:0000313" key="3">
    <source>
        <dbReference type="Proteomes" id="UP000031071"/>
    </source>
</evidence>
<reference evidence="2 3" key="1">
    <citation type="submission" date="2014-10" db="EMBL/GenBank/DDBJ databases">
        <title>Genome of vB_ArtM-ArV1 - first myovirus infecting Arthrobacter sp.</title>
        <authorList>
            <person name="Simoliunas E."/>
            <person name="Kaliniene L."/>
            <person name="Stasilo M."/>
            <person name="Meskys R."/>
        </authorList>
    </citation>
    <scope>NUCLEOTIDE SEQUENCE [LARGE SCALE GENOMIC DNA]</scope>
</reference>
<protein>
    <submittedName>
        <fullName evidence="2">Uncharacterized protein</fullName>
    </submittedName>
</protein>
<sequence>MSENVRVHNPNPFEVVIDLEGHSLDGHTATDVSRDTLTDHLIDTGQLLIQHPAPAEPSEPVLVTPTVVQSKNRRRNNNTEATGNGSETGEN</sequence>
<evidence type="ECO:0000256" key="1">
    <source>
        <dbReference type="SAM" id="MobiDB-lite"/>
    </source>
</evidence>
<proteinExistence type="predicted"/>
<keyword evidence="3" id="KW-1185">Reference proteome</keyword>
<accession>A0A0A7HAK8</accession>
<evidence type="ECO:0000313" key="2">
    <source>
        <dbReference type="EMBL" id="AIZ01702.1"/>
    </source>
</evidence>
<dbReference type="RefSeq" id="YP_009126048.1">
    <property type="nucleotide sequence ID" value="NC_026606.1"/>
</dbReference>
<dbReference type="EMBL" id="KM879463">
    <property type="protein sequence ID" value="AIZ01702.1"/>
    <property type="molecule type" value="Genomic_DNA"/>
</dbReference>
<dbReference type="OrthoDB" id="26780at10239"/>
<dbReference type="KEGG" id="vg:23680855"/>
<gene>
    <name evidence="2" type="ORF">ArV1_014</name>
</gene>
<dbReference type="Proteomes" id="UP000031071">
    <property type="component" value="Segment"/>
</dbReference>
<feature type="region of interest" description="Disordered" evidence="1">
    <location>
        <begin position="51"/>
        <end position="91"/>
    </location>
</feature>